<keyword evidence="1" id="KW-0812">Transmembrane</keyword>
<dbReference type="Pfam" id="PF19528">
    <property type="entry name" value="DUF6056"/>
    <property type="match status" value="1"/>
</dbReference>
<name>A0A1A9I1J1_9BACT</name>
<accession>A0A1A9I1J1</accession>
<dbReference type="InterPro" id="IPR045691">
    <property type="entry name" value="DUF6056"/>
</dbReference>
<dbReference type="AlphaFoldDB" id="A0A1A9I1J1"/>
<feature type="transmembrane region" description="Helical" evidence="1">
    <location>
        <begin position="286"/>
        <end position="306"/>
    </location>
</feature>
<feature type="transmembrane region" description="Helical" evidence="1">
    <location>
        <begin position="186"/>
        <end position="214"/>
    </location>
</feature>
<gene>
    <name evidence="2" type="ORF">A8C56_07935</name>
</gene>
<feature type="transmembrane region" description="Helical" evidence="1">
    <location>
        <begin position="341"/>
        <end position="361"/>
    </location>
</feature>
<protein>
    <submittedName>
        <fullName evidence="2">Uncharacterized protein</fullName>
    </submittedName>
</protein>
<feature type="transmembrane region" description="Helical" evidence="1">
    <location>
        <begin position="145"/>
        <end position="166"/>
    </location>
</feature>
<evidence type="ECO:0000256" key="1">
    <source>
        <dbReference type="SAM" id="Phobius"/>
    </source>
</evidence>
<feature type="transmembrane region" description="Helical" evidence="1">
    <location>
        <begin position="257"/>
        <end position="274"/>
    </location>
</feature>
<dbReference type="OrthoDB" id="1081881at2"/>
<feature type="transmembrane region" description="Helical" evidence="1">
    <location>
        <begin position="382"/>
        <end position="408"/>
    </location>
</feature>
<dbReference type="RefSeq" id="WP_067754242.1">
    <property type="nucleotide sequence ID" value="NZ_CP015772.1"/>
</dbReference>
<evidence type="ECO:0000313" key="3">
    <source>
        <dbReference type="Proteomes" id="UP000077667"/>
    </source>
</evidence>
<reference evidence="2 3" key="1">
    <citation type="submission" date="2016-05" db="EMBL/GenBank/DDBJ databases">
        <title>Niabella ginsenosidivorans BS26 whole genome sequencing.</title>
        <authorList>
            <person name="Im W.T."/>
            <person name="Siddiqi M.Z."/>
        </authorList>
    </citation>
    <scope>NUCLEOTIDE SEQUENCE [LARGE SCALE GENOMIC DNA]</scope>
    <source>
        <strain evidence="2 3">BS26</strain>
    </source>
</reference>
<dbReference type="KEGG" id="nia:A8C56_07935"/>
<feature type="transmembrane region" description="Helical" evidence="1">
    <location>
        <begin position="226"/>
        <end position="245"/>
    </location>
</feature>
<dbReference type="EMBL" id="CP015772">
    <property type="protein sequence ID" value="ANH80919.1"/>
    <property type="molecule type" value="Genomic_DNA"/>
</dbReference>
<keyword evidence="1" id="KW-0472">Membrane</keyword>
<sequence length="485" mass="55717">MSGQKYLVLHEKGWKRIVAIAVFGIFVMFAGFSFWCHPQADDFIGAVLNRKYDFRGFQSYVYQTNSGRYVASFLADFFFRNGFLFRHYYLSPLLFIAGTIAALCYLLKTIAYTLSFQKIPFLQLLFAAFCIGVVVLSVMPEPVSAFFWFSGAATYQTGNILFLVFLSQLLRTAPPGRKQLWNKEVLLLMVITVLLCGCNEPVALLAFCCTLIIISPLLFKSGYPPLFVGVLSGVFILAIIILLGAPGVRNRAGALHFNFFHILKAGAYTIYWMARALWYLFKTPLFWFFELGVFIFAGSIGSNTALWQWFKKVSVARLFWSLLLVNIVALYPVLFASNGSFPYRALNTVVFVNFILLSFFTGRVGVEYPGIVKLSFYEHIRYPVFFLLIFCNGFMTGLLQTALSGYFYNSVMKQQETALQRAATTGVRQLNMDSYEQERVTVRQLLLQQPEFLYFKPLEDDKTYQYMLEYYHMDTLREGNRLYYK</sequence>
<proteinExistence type="predicted"/>
<keyword evidence="1" id="KW-1133">Transmembrane helix</keyword>
<feature type="transmembrane region" description="Helical" evidence="1">
    <location>
        <begin position="119"/>
        <end position="139"/>
    </location>
</feature>
<feature type="transmembrane region" description="Helical" evidence="1">
    <location>
        <begin position="318"/>
        <end position="335"/>
    </location>
</feature>
<organism evidence="2 3">
    <name type="scientific">Niabella ginsenosidivorans</name>
    <dbReference type="NCBI Taxonomy" id="1176587"/>
    <lineage>
        <taxon>Bacteria</taxon>
        <taxon>Pseudomonadati</taxon>
        <taxon>Bacteroidota</taxon>
        <taxon>Chitinophagia</taxon>
        <taxon>Chitinophagales</taxon>
        <taxon>Chitinophagaceae</taxon>
        <taxon>Niabella</taxon>
    </lineage>
</organism>
<evidence type="ECO:0000313" key="2">
    <source>
        <dbReference type="EMBL" id="ANH80919.1"/>
    </source>
</evidence>
<keyword evidence="3" id="KW-1185">Reference proteome</keyword>
<dbReference type="Proteomes" id="UP000077667">
    <property type="component" value="Chromosome"/>
</dbReference>
<feature type="transmembrane region" description="Helical" evidence="1">
    <location>
        <begin position="88"/>
        <end position="107"/>
    </location>
</feature>
<feature type="transmembrane region" description="Helical" evidence="1">
    <location>
        <begin position="17"/>
        <end position="35"/>
    </location>
</feature>